<evidence type="ECO:0000256" key="1">
    <source>
        <dbReference type="SAM" id="MobiDB-lite"/>
    </source>
</evidence>
<dbReference type="AlphaFoldDB" id="A0AB34FSC7"/>
<protein>
    <submittedName>
        <fullName evidence="2">Protein argonaute 18</fullName>
    </submittedName>
</protein>
<comment type="caution">
    <text evidence="2">The sequence shown here is derived from an EMBL/GenBank/DDBJ whole genome shotgun (WGS) entry which is preliminary data.</text>
</comment>
<reference evidence="2" key="1">
    <citation type="submission" date="2023-01" db="EMBL/GenBank/DDBJ databases">
        <title>The growth and conidiation of Purpureocillium lavendulum are regulated by nitrogen source and histone H3K14 acetylation.</title>
        <authorList>
            <person name="Tang P."/>
            <person name="Han J."/>
            <person name="Zhang C."/>
            <person name="Tang P."/>
            <person name="Qi F."/>
            <person name="Zhang K."/>
            <person name="Liang L."/>
        </authorList>
    </citation>
    <scope>NUCLEOTIDE SEQUENCE</scope>
    <source>
        <strain evidence="2">YMF1.00683</strain>
    </source>
</reference>
<proteinExistence type="predicted"/>
<name>A0AB34FSC7_9HYPO</name>
<dbReference type="Proteomes" id="UP001163105">
    <property type="component" value="Unassembled WGS sequence"/>
</dbReference>
<evidence type="ECO:0000313" key="2">
    <source>
        <dbReference type="EMBL" id="KAJ6442180.1"/>
    </source>
</evidence>
<dbReference type="EMBL" id="JAQHRD010000004">
    <property type="protein sequence ID" value="KAJ6442180.1"/>
    <property type="molecule type" value="Genomic_DNA"/>
</dbReference>
<accession>A0AB34FSC7</accession>
<organism evidence="2 3">
    <name type="scientific">Purpureocillium lavendulum</name>
    <dbReference type="NCBI Taxonomy" id="1247861"/>
    <lineage>
        <taxon>Eukaryota</taxon>
        <taxon>Fungi</taxon>
        <taxon>Dikarya</taxon>
        <taxon>Ascomycota</taxon>
        <taxon>Pezizomycotina</taxon>
        <taxon>Sordariomycetes</taxon>
        <taxon>Hypocreomycetidae</taxon>
        <taxon>Hypocreales</taxon>
        <taxon>Ophiocordycipitaceae</taxon>
        <taxon>Purpureocillium</taxon>
    </lineage>
</organism>
<evidence type="ECO:0000313" key="3">
    <source>
        <dbReference type="Proteomes" id="UP001163105"/>
    </source>
</evidence>
<sequence length="360" mass="41201">MISLLDLPREIRDQILREVILSQRKPPVSLADCGNRVPLPNQYDEVWPDITSIYIEDGPLRFPKDALLGTCRQLRSETEQLLALIGPEKLPYTLDVMLVDQVGIFPTWLTFPAMPTRIELVRVRVRLFGKPDDFDREWEECVDDDDELTYWNLIALFTVYILSMWKRNDLEPVDETTGAATGDDWSDVSSQGAPEGTFSETAPYVIDKIQLELPGFGTTVGFSVHPLTLQQRRRLMNDEIFKREQQPAVRFSDSFVILGNPAEEEYDPYRQALFANVGSIAVSGGNTFSITKMFLEYHAENHMHGATSDPRSGFELIQTINRGKRRRQELGLWNDEGCEEYSQFVKDLSTWEEMLSAHLS</sequence>
<keyword evidence="3" id="KW-1185">Reference proteome</keyword>
<feature type="region of interest" description="Disordered" evidence="1">
    <location>
        <begin position="176"/>
        <end position="198"/>
    </location>
</feature>
<gene>
    <name evidence="2" type="ORF">O9K51_05733</name>
</gene>